<sequence>MYVADSEYLKLTDSCQRYHGNVRCIYLWK</sequence>
<protein>
    <submittedName>
        <fullName evidence="1">Uncharacterized protein</fullName>
    </submittedName>
</protein>
<accession>A0A0E9UGE9</accession>
<dbReference type="EMBL" id="GBXM01044257">
    <property type="protein sequence ID" value="JAH64320.1"/>
    <property type="molecule type" value="Transcribed_RNA"/>
</dbReference>
<reference evidence="1" key="2">
    <citation type="journal article" date="2015" name="Fish Shellfish Immunol.">
        <title>Early steps in the European eel (Anguilla anguilla)-Vibrio vulnificus interaction in the gills: Role of the RtxA13 toxin.</title>
        <authorList>
            <person name="Callol A."/>
            <person name="Pajuelo D."/>
            <person name="Ebbesson L."/>
            <person name="Teles M."/>
            <person name="MacKenzie S."/>
            <person name="Amaro C."/>
        </authorList>
    </citation>
    <scope>NUCLEOTIDE SEQUENCE</scope>
</reference>
<reference evidence="1" key="1">
    <citation type="submission" date="2014-11" db="EMBL/GenBank/DDBJ databases">
        <authorList>
            <person name="Amaro Gonzalez C."/>
        </authorList>
    </citation>
    <scope>NUCLEOTIDE SEQUENCE</scope>
</reference>
<proteinExistence type="predicted"/>
<evidence type="ECO:0000313" key="1">
    <source>
        <dbReference type="EMBL" id="JAH64320.1"/>
    </source>
</evidence>
<organism evidence="1">
    <name type="scientific">Anguilla anguilla</name>
    <name type="common">European freshwater eel</name>
    <name type="synonym">Muraena anguilla</name>
    <dbReference type="NCBI Taxonomy" id="7936"/>
    <lineage>
        <taxon>Eukaryota</taxon>
        <taxon>Metazoa</taxon>
        <taxon>Chordata</taxon>
        <taxon>Craniata</taxon>
        <taxon>Vertebrata</taxon>
        <taxon>Euteleostomi</taxon>
        <taxon>Actinopterygii</taxon>
        <taxon>Neopterygii</taxon>
        <taxon>Teleostei</taxon>
        <taxon>Anguilliformes</taxon>
        <taxon>Anguillidae</taxon>
        <taxon>Anguilla</taxon>
    </lineage>
</organism>
<dbReference type="AlphaFoldDB" id="A0A0E9UGE9"/>
<name>A0A0E9UGE9_ANGAN</name>